<dbReference type="Proteomes" id="UP000054270">
    <property type="component" value="Unassembled WGS sequence"/>
</dbReference>
<sequence>MHLPCSARSGLHLAASCSHRCCCDIHTRANLDLIERNGISWAVSLGAVAPFRIAIRVKLAPANWSVNTASSIFSEYPRSPPSWLRRTLDSKRRVSDLTWITVETFECHHFQCDETSTPRGLVNFIADIPAAYST</sequence>
<proteinExistence type="predicted"/>
<dbReference type="AlphaFoldDB" id="A0A0D2P554"/>
<keyword evidence="2" id="KW-1185">Reference proteome</keyword>
<accession>A0A0D2P554</accession>
<evidence type="ECO:0000313" key="2">
    <source>
        <dbReference type="Proteomes" id="UP000054270"/>
    </source>
</evidence>
<evidence type="ECO:0000313" key="1">
    <source>
        <dbReference type="EMBL" id="KJA23761.1"/>
    </source>
</evidence>
<dbReference type="EMBL" id="KN817541">
    <property type="protein sequence ID" value="KJA23761.1"/>
    <property type="molecule type" value="Genomic_DNA"/>
</dbReference>
<protein>
    <submittedName>
        <fullName evidence="1">Uncharacterized protein</fullName>
    </submittedName>
</protein>
<gene>
    <name evidence="1" type="ORF">HYPSUDRAFT_39597</name>
</gene>
<name>A0A0D2P554_HYPSF</name>
<reference evidence="2" key="1">
    <citation type="submission" date="2014-04" db="EMBL/GenBank/DDBJ databases">
        <title>Evolutionary Origins and Diversification of the Mycorrhizal Mutualists.</title>
        <authorList>
            <consortium name="DOE Joint Genome Institute"/>
            <consortium name="Mycorrhizal Genomics Consortium"/>
            <person name="Kohler A."/>
            <person name="Kuo A."/>
            <person name="Nagy L.G."/>
            <person name="Floudas D."/>
            <person name="Copeland A."/>
            <person name="Barry K.W."/>
            <person name="Cichocki N."/>
            <person name="Veneault-Fourrey C."/>
            <person name="LaButti K."/>
            <person name="Lindquist E.A."/>
            <person name="Lipzen A."/>
            <person name="Lundell T."/>
            <person name="Morin E."/>
            <person name="Murat C."/>
            <person name="Riley R."/>
            <person name="Ohm R."/>
            <person name="Sun H."/>
            <person name="Tunlid A."/>
            <person name="Henrissat B."/>
            <person name="Grigoriev I.V."/>
            <person name="Hibbett D.S."/>
            <person name="Martin F."/>
        </authorList>
    </citation>
    <scope>NUCLEOTIDE SEQUENCE [LARGE SCALE GENOMIC DNA]</scope>
    <source>
        <strain evidence="2">FD-334 SS-4</strain>
    </source>
</reference>
<organism evidence="1 2">
    <name type="scientific">Hypholoma sublateritium (strain FD-334 SS-4)</name>
    <dbReference type="NCBI Taxonomy" id="945553"/>
    <lineage>
        <taxon>Eukaryota</taxon>
        <taxon>Fungi</taxon>
        <taxon>Dikarya</taxon>
        <taxon>Basidiomycota</taxon>
        <taxon>Agaricomycotina</taxon>
        <taxon>Agaricomycetes</taxon>
        <taxon>Agaricomycetidae</taxon>
        <taxon>Agaricales</taxon>
        <taxon>Agaricineae</taxon>
        <taxon>Strophariaceae</taxon>
        <taxon>Hypholoma</taxon>
    </lineage>
</organism>